<dbReference type="RefSeq" id="WP_074933614.1">
    <property type="nucleotide sequence ID" value="NZ_FNSV01000005.1"/>
</dbReference>
<dbReference type="AlphaFoldDB" id="A0A1H4L805"/>
<feature type="region of interest" description="Disordered" evidence="1">
    <location>
        <begin position="15"/>
        <end position="34"/>
    </location>
</feature>
<gene>
    <name evidence="2" type="ORF">SAMN04490239_1137</name>
</gene>
<keyword evidence="3" id="KW-1185">Reference proteome</keyword>
<name>A0A1H4L805_9NOCA</name>
<evidence type="ECO:0000313" key="2">
    <source>
        <dbReference type="EMBL" id="SEB66823.1"/>
    </source>
</evidence>
<dbReference type="OrthoDB" id="4487536at2"/>
<reference evidence="3" key="1">
    <citation type="submission" date="2016-10" db="EMBL/GenBank/DDBJ databases">
        <authorList>
            <person name="Varghese N."/>
            <person name="Submissions S."/>
        </authorList>
    </citation>
    <scope>NUCLEOTIDE SEQUENCE [LARGE SCALE GENOMIC DNA]</scope>
    <source>
        <strain evidence="3">DSM 44498</strain>
    </source>
</reference>
<sequence length="62" mass="6697">MRVRRTRIKAGEALVGWSPGHGSHRVGGIGRTTPTVRPVVEGAVHASSTADLGRIRRSRGRR</sequence>
<organism evidence="2 3">
    <name type="scientific">Rhodococcus koreensis</name>
    <dbReference type="NCBI Taxonomy" id="99653"/>
    <lineage>
        <taxon>Bacteria</taxon>
        <taxon>Bacillati</taxon>
        <taxon>Actinomycetota</taxon>
        <taxon>Actinomycetes</taxon>
        <taxon>Mycobacteriales</taxon>
        <taxon>Nocardiaceae</taxon>
        <taxon>Rhodococcus</taxon>
    </lineage>
</organism>
<dbReference type="Proteomes" id="UP000183561">
    <property type="component" value="Unassembled WGS sequence"/>
</dbReference>
<evidence type="ECO:0000256" key="1">
    <source>
        <dbReference type="SAM" id="MobiDB-lite"/>
    </source>
</evidence>
<accession>A0A1H4L805</accession>
<proteinExistence type="predicted"/>
<protein>
    <submittedName>
        <fullName evidence="2">Uncharacterized protein</fullName>
    </submittedName>
</protein>
<evidence type="ECO:0000313" key="3">
    <source>
        <dbReference type="Proteomes" id="UP000183561"/>
    </source>
</evidence>
<dbReference type="EMBL" id="FNSV01000005">
    <property type="protein sequence ID" value="SEB66823.1"/>
    <property type="molecule type" value="Genomic_DNA"/>
</dbReference>